<accession>A0A9D2H4B1</accession>
<protein>
    <submittedName>
        <fullName evidence="4">Ig-like domain-containing protein</fullName>
    </submittedName>
</protein>
<proteinExistence type="predicted"/>
<name>A0A9D2H4B1_9MICO</name>
<dbReference type="InterPro" id="IPR011081">
    <property type="entry name" value="Big_4"/>
</dbReference>
<reference evidence="4" key="2">
    <citation type="submission" date="2021-04" db="EMBL/GenBank/DDBJ databases">
        <authorList>
            <person name="Gilroy R."/>
        </authorList>
    </citation>
    <scope>NUCLEOTIDE SEQUENCE</scope>
    <source>
        <strain evidence="4">ChiHjej8B7-3636</strain>
    </source>
</reference>
<dbReference type="InterPro" id="IPR013783">
    <property type="entry name" value="Ig-like_fold"/>
</dbReference>
<feature type="signal peptide" evidence="2">
    <location>
        <begin position="1"/>
        <end position="36"/>
    </location>
</feature>
<comment type="caution">
    <text evidence="4">The sequence shown here is derived from an EMBL/GenBank/DDBJ whole genome shotgun (WGS) entry which is preliminary data.</text>
</comment>
<dbReference type="Proteomes" id="UP000824220">
    <property type="component" value="Unassembled WGS sequence"/>
</dbReference>
<feature type="region of interest" description="Disordered" evidence="1">
    <location>
        <begin position="607"/>
        <end position="628"/>
    </location>
</feature>
<dbReference type="EMBL" id="DXAM01000033">
    <property type="protein sequence ID" value="HJA03687.1"/>
    <property type="molecule type" value="Genomic_DNA"/>
</dbReference>
<evidence type="ECO:0000256" key="1">
    <source>
        <dbReference type="SAM" id="MobiDB-lite"/>
    </source>
</evidence>
<dbReference type="Gene3D" id="2.60.120.260">
    <property type="entry name" value="Galactose-binding domain-like"/>
    <property type="match status" value="1"/>
</dbReference>
<dbReference type="NCBIfam" id="NF047446">
    <property type="entry name" value="barrel_OmpL47"/>
    <property type="match status" value="1"/>
</dbReference>
<dbReference type="GO" id="GO:0005975">
    <property type="term" value="P:carbohydrate metabolic process"/>
    <property type="evidence" value="ECO:0007669"/>
    <property type="project" value="UniProtKB-ARBA"/>
</dbReference>
<dbReference type="InterPro" id="IPR058094">
    <property type="entry name" value="Ig-like_OmpL47-like"/>
</dbReference>
<dbReference type="Gene3D" id="2.60.40.10">
    <property type="entry name" value="Immunoglobulins"/>
    <property type="match status" value="1"/>
</dbReference>
<keyword evidence="2" id="KW-0732">Signal</keyword>
<dbReference type="Pfam" id="PF07532">
    <property type="entry name" value="Big_4"/>
    <property type="match status" value="2"/>
</dbReference>
<reference evidence="4" key="1">
    <citation type="journal article" date="2021" name="PeerJ">
        <title>Extensive microbial diversity within the chicken gut microbiome revealed by metagenomics and culture.</title>
        <authorList>
            <person name="Gilroy R."/>
            <person name="Ravi A."/>
            <person name="Getino M."/>
            <person name="Pursley I."/>
            <person name="Horton D.L."/>
            <person name="Alikhan N.F."/>
            <person name="Baker D."/>
            <person name="Gharbi K."/>
            <person name="Hall N."/>
            <person name="Watson M."/>
            <person name="Adriaenssens E.M."/>
            <person name="Foster-Nyarko E."/>
            <person name="Jarju S."/>
            <person name="Secka A."/>
            <person name="Antonio M."/>
            <person name="Oren A."/>
            <person name="Chaudhuri R.R."/>
            <person name="La Ragione R."/>
            <person name="Hildebrand F."/>
            <person name="Pallen M.J."/>
        </authorList>
    </citation>
    <scope>NUCLEOTIDE SEQUENCE</scope>
    <source>
        <strain evidence="4">ChiHjej8B7-3636</strain>
    </source>
</reference>
<evidence type="ECO:0000313" key="4">
    <source>
        <dbReference type="EMBL" id="HJA03687.1"/>
    </source>
</evidence>
<feature type="domain" description="Bacterial Ig-like" evidence="3">
    <location>
        <begin position="310"/>
        <end position="363"/>
    </location>
</feature>
<dbReference type="AlphaFoldDB" id="A0A9D2H4B1"/>
<feature type="compositionally biased region" description="Polar residues" evidence="1">
    <location>
        <begin position="611"/>
        <end position="624"/>
    </location>
</feature>
<organism evidence="4 5">
    <name type="scientific">Candidatus Microbacterium stercoravium</name>
    <dbReference type="NCBI Taxonomy" id="2838697"/>
    <lineage>
        <taxon>Bacteria</taxon>
        <taxon>Bacillati</taxon>
        <taxon>Actinomycetota</taxon>
        <taxon>Actinomycetes</taxon>
        <taxon>Micrococcales</taxon>
        <taxon>Microbacteriaceae</taxon>
        <taxon>Microbacterium</taxon>
    </lineage>
</organism>
<sequence length="650" mass="68207">MGNTTRTRSLTRRLGPWLVAALAAGALTAAPAAANAADEAVDVALASGANAPTVDVSYVTGWNSAAALNDGDAEATDDYTKMWGTWGDPDDPEQDWASYVWDEPVTIDSSSLTLWQNHLTGDSGVMLPTAWNLEYRDDAGEWAPVTGEDLTYPLPELDEENPTSSMPAVTASFDEVTTTGVRLTLDRAVVDDERKATSVIAWQVWGEHVPAPEPEPEDPDAFLIAEDVAVRTTLGEAPSLPERVWTIPENGPLAYTDVVWDSIDPADYAEEGAFEVSGAPDGFDSQSVTAEVHVAEALSDTIEAVAYSSTITTPGIAPVLPDTVSATYDDGTRSSVVDVEWEDIDAADYATADAVFDVAGTVAEFAAGAVATVFVVEPSELAAPIVSIELDSAPQGSGWYTSVPTVTVSADETASPVASIEYSLDGENWSAYTEPFPVDAQGEVTVSARATSEEGETGSAQTTVKVDTLVPETTVDVEPAEDGTSATVTLTASDSDSGSGVTRTVWSDGPNPSPTGEENNMFATYDEPFMVELTDEPRYVHVRSEDAAGNIEEYVTVELPRRGGESPEPLDVTTSARCVAGSTALVVSVQNTGDAAVDAEISTPYGDKTVQGLQPGQKTSNAFSTRGADMPAGEVTVSGEKVPFEAHACG</sequence>
<feature type="chain" id="PRO_5038496609" evidence="2">
    <location>
        <begin position="37"/>
        <end position="650"/>
    </location>
</feature>
<feature type="domain" description="Bacterial Ig-like" evidence="3">
    <location>
        <begin position="226"/>
        <end position="278"/>
    </location>
</feature>
<evidence type="ECO:0000256" key="2">
    <source>
        <dbReference type="SAM" id="SignalP"/>
    </source>
</evidence>
<feature type="region of interest" description="Disordered" evidence="1">
    <location>
        <begin position="479"/>
        <end position="519"/>
    </location>
</feature>
<feature type="compositionally biased region" description="Polar residues" evidence="1">
    <location>
        <begin position="484"/>
        <end position="505"/>
    </location>
</feature>
<evidence type="ECO:0000259" key="3">
    <source>
        <dbReference type="Pfam" id="PF07532"/>
    </source>
</evidence>
<evidence type="ECO:0000313" key="5">
    <source>
        <dbReference type="Proteomes" id="UP000824220"/>
    </source>
</evidence>
<gene>
    <name evidence="4" type="ORF">H9800_02365</name>
</gene>